<evidence type="ECO:0000256" key="5">
    <source>
        <dbReference type="ARBA" id="ARBA00022723"/>
    </source>
</evidence>
<dbReference type="Proteomes" id="UP000265643">
    <property type="component" value="Unassembled WGS sequence"/>
</dbReference>
<keyword evidence="12" id="KW-1003">Cell membrane</keyword>
<dbReference type="SUPFAM" id="SSF143631">
    <property type="entry name" value="ApbE-like"/>
    <property type="match status" value="1"/>
</dbReference>
<evidence type="ECO:0000256" key="11">
    <source>
        <dbReference type="PIRSR" id="PIRSR006268-2"/>
    </source>
</evidence>
<keyword evidence="6 10" id="KW-0274">FAD</keyword>
<evidence type="ECO:0000256" key="10">
    <source>
        <dbReference type="PIRNR" id="PIRNR006268"/>
    </source>
</evidence>
<dbReference type="AlphaFoldDB" id="A0A391P7Z1"/>
<comment type="similarity">
    <text evidence="10 12">Belongs to the ApbE family.</text>
</comment>
<evidence type="ECO:0000256" key="6">
    <source>
        <dbReference type="ARBA" id="ARBA00022827"/>
    </source>
</evidence>
<evidence type="ECO:0000256" key="8">
    <source>
        <dbReference type="ARBA" id="ARBA00031306"/>
    </source>
</evidence>
<dbReference type="PROSITE" id="PS51257">
    <property type="entry name" value="PROKAR_LIPOPROTEIN"/>
    <property type="match status" value="1"/>
</dbReference>
<evidence type="ECO:0000256" key="4">
    <source>
        <dbReference type="ARBA" id="ARBA00022679"/>
    </source>
</evidence>
<dbReference type="InterPro" id="IPR003374">
    <property type="entry name" value="ApbE-like_sf"/>
</dbReference>
<evidence type="ECO:0000256" key="9">
    <source>
        <dbReference type="ARBA" id="ARBA00048540"/>
    </source>
</evidence>
<evidence type="ECO:0000256" key="3">
    <source>
        <dbReference type="ARBA" id="ARBA00022630"/>
    </source>
</evidence>
<evidence type="ECO:0000256" key="2">
    <source>
        <dbReference type="ARBA" id="ARBA00016337"/>
    </source>
</evidence>
<dbReference type="Pfam" id="PF02424">
    <property type="entry name" value="ApbE"/>
    <property type="match status" value="1"/>
</dbReference>
<evidence type="ECO:0000256" key="1">
    <source>
        <dbReference type="ARBA" id="ARBA00011955"/>
    </source>
</evidence>
<dbReference type="RefSeq" id="WP_117888280.1">
    <property type="nucleotide sequence ID" value="NZ_BHGK01000001.1"/>
</dbReference>
<feature type="binding site" evidence="11">
    <location>
        <position position="179"/>
    </location>
    <ligand>
        <name>Mg(2+)</name>
        <dbReference type="ChEBI" id="CHEBI:18420"/>
    </ligand>
</feature>
<evidence type="ECO:0000256" key="12">
    <source>
        <dbReference type="RuleBase" id="RU363002"/>
    </source>
</evidence>
<dbReference type="GO" id="GO:0046872">
    <property type="term" value="F:metal ion binding"/>
    <property type="evidence" value="ECO:0007669"/>
    <property type="project" value="UniProtKB-UniRule"/>
</dbReference>
<accession>A0A391P7Z1</accession>
<comment type="cofactor">
    <cofactor evidence="11">
        <name>Mg(2+)</name>
        <dbReference type="ChEBI" id="CHEBI:18420"/>
    </cofactor>
    <cofactor evidence="11">
        <name>Mn(2+)</name>
        <dbReference type="ChEBI" id="CHEBI:29035"/>
    </cofactor>
    <text evidence="11">Magnesium. Can also use manganese.</text>
</comment>
<keyword evidence="7 10" id="KW-0460">Magnesium</keyword>
<keyword evidence="5 10" id="KW-0479">Metal-binding</keyword>
<dbReference type="InterPro" id="IPR024932">
    <property type="entry name" value="ApbE"/>
</dbReference>
<keyword evidence="12" id="KW-0472">Membrane</keyword>
<reference evidence="14" key="1">
    <citation type="submission" date="2018-09" db="EMBL/GenBank/DDBJ databases">
        <title>Draft Genome Sequence of Mediterraneibacter sp. KCTC 15684.</title>
        <authorList>
            <person name="Kim J.S."/>
            <person name="Han K.I."/>
            <person name="Suh M.K."/>
            <person name="Lee K.C."/>
            <person name="Eom M.K."/>
            <person name="Lee J.H."/>
            <person name="Park S.H."/>
            <person name="Kang S.W."/>
            <person name="Park J.E."/>
            <person name="Oh B.S."/>
            <person name="Yu S.Y."/>
            <person name="Choi S.H."/>
            <person name="Lee D.H."/>
            <person name="Yoon H."/>
            <person name="Kim B."/>
            <person name="Yang S.J."/>
            <person name="Lee J.S."/>
        </authorList>
    </citation>
    <scope>NUCLEOTIDE SEQUENCE [LARGE SCALE GENOMIC DNA]</scope>
    <source>
        <strain evidence="14">KCTC 15684</strain>
    </source>
</reference>
<dbReference type="Gene3D" id="3.10.520.10">
    <property type="entry name" value="ApbE-like domains"/>
    <property type="match status" value="1"/>
</dbReference>
<evidence type="ECO:0000313" key="13">
    <source>
        <dbReference type="EMBL" id="GCA65693.1"/>
    </source>
</evidence>
<name>A0A391P7Z1_9FIRM</name>
<comment type="subcellular location">
    <subcellularLocation>
        <location evidence="12">Cell inner membrane</location>
        <topology evidence="12">Lipid-anchor</topology>
        <orientation evidence="12">Periplasmic side</orientation>
    </subcellularLocation>
</comment>
<feature type="binding site" evidence="11">
    <location>
        <position position="293"/>
    </location>
    <ligand>
        <name>Mg(2+)</name>
        <dbReference type="ChEBI" id="CHEBI:18420"/>
    </ligand>
</feature>
<organism evidence="13 14">
    <name type="scientific">Mediterraneibacter butyricigenes</name>
    <dbReference type="NCBI Taxonomy" id="2316025"/>
    <lineage>
        <taxon>Bacteria</taxon>
        <taxon>Bacillati</taxon>
        <taxon>Bacillota</taxon>
        <taxon>Clostridia</taxon>
        <taxon>Lachnospirales</taxon>
        <taxon>Lachnospiraceae</taxon>
        <taxon>Mediterraneibacter</taxon>
    </lineage>
</organism>
<keyword evidence="12" id="KW-0997">Cell inner membrane</keyword>
<dbReference type="PANTHER" id="PTHR30040:SF2">
    <property type="entry name" value="FAD:PROTEIN FMN TRANSFERASE"/>
    <property type="match status" value="1"/>
</dbReference>
<keyword evidence="4 10" id="KW-0808">Transferase</keyword>
<dbReference type="GO" id="GO:0005886">
    <property type="term" value="C:plasma membrane"/>
    <property type="evidence" value="ECO:0007669"/>
    <property type="project" value="UniProtKB-SubCell"/>
</dbReference>
<evidence type="ECO:0000256" key="7">
    <source>
        <dbReference type="ARBA" id="ARBA00022842"/>
    </source>
</evidence>
<protein>
    <recommendedName>
        <fullName evidence="2 10">FAD:protein FMN transferase</fullName>
        <ecNumber evidence="1 10">2.7.1.180</ecNumber>
    </recommendedName>
    <alternativeName>
        <fullName evidence="8 10">Flavin transferase</fullName>
    </alternativeName>
</protein>
<proteinExistence type="inferred from homology"/>
<comment type="function">
    <text evidence="12">Flavin transferase that catalyzes the transfer of the FMN moiety of FAD and its covalent binding to the hydroxyl group of a threonine residue in a target flavoprotein.</text>
</comment>
<comment type="caution">
    <text evidence="13">The sequence shown here is derived from an EMBL/GenBank/DDBJ whole genome shotgun (WGS) entry which is preliminary data.</text>
</comment>
<dbReference type="PANTHER" id="PTHR30040">
    <property type="entry name" value="THIAMINE BIOSYNTHESIS LIPOPROTEIN APBE"/>
    <property type="match status" value="1"/>
</dbReference>
<evidence type="ECO:0000313" key="14">
    <source>
        <dbReference type="Proteomes" id="UP000265643"/>
    </source>
</evidence>
<sequence length="338" mass="37118">MKYFINHGIPHRIFSALFPILLVALALTGCSTPPKNEGLSATGFYFDTVVTLQVWGTNDEEILNHCMKLCTQYEQKLSRTIEGSDIWNINHAQGNPVTVSDETIQVLEAGLSYSQLSEGRFDITIAPLSILWDIDNNPGTIPEQSAIEEARSHVNYQTVQISGNTVTLTDPNAAIDLGGIAKGYIADQLKAYLKDQGIEHAWISLGGNVVTIGTKIDGSPFRIGIQKPFAEENTAITTLEVTDQSVVSSGIYERYFEKDGKIYHHILDPATGYPCETDLYGVTILSKKSVDGDGYSTICLSLGLKEGLKFINQQDGIEAIFITSDYKLHYSDGLKDLN</sequence>
<dbReference type="EMBL" id="BHGK01000001">
    <property type="protein sequence ID" value="GCA65693.1"/>
    <property type="molecule type" value="Genomic_DNA"/>
</dbReference>
<feature type="binding site" evidence="11">
    <location>
        <position position="297"/>
    </location>
    <ligand>
        <name>Mg(2+)</name>
        <dbReference type="ChEBI" id="CHEBI:18420"/>
    </ligand>
</feature>
<dbReference type="EC" id="2.7.1.180" evidence="1 10"/>
<dbReference type="GO" id="GO:0016740">
    <property type="term" value="F:transferase activity"/>
    <property type="evidence" value="ECO:0007669"/>
    <property type="project" value="UniProtKB-UniRule"/>
</dbReference>
<keyword evidence="12" id="KW-0449">Lipoprotein</keyword>
<keyword evidence="14" id="KW-1185">Reference proteome</keyword>
<dbReference type="PIRSF" id="PIRSF006268">
    <property type="entry name" value="ApbE"/>
    <property type="match status" value="1"/>
</dbReference>
<gene>
    <name evidence="13" type="ORF">KGMB01110_01290</name>
</gene>
<comment type="catalytic activity">
    <reaction evidence="9 10 12">
        <text>L-threonyl-[protein] + FAD = FMN-L-threonyl-[protein] + AMP + H(+)</text>
        <dbReference type="Rhea" id="RHEA:36847"/>
        <dbReference type="Rhea" id="RHEA-COMP:11060"/>
        <dbReference type="Rhea" id="RHEA-COMP:11061"/>
        <dbReference type="ChEBI" id="CHEBI:15378"/>
        <dbReference type="ChEBI" id="CHEBI:30013"/>
        <dbReference type="ChEBI" id="CHEBI:57692"/>
        <dbReference type="ChEBI" id="CHEBI:74257"/>
        <dbReference type="ChEBI" id="CHEBI:456215"/>
        <dbReference type="EC" id="2.7.1.180"/>
    </reaction>
</comment>
<keyword evidence="3 10" id="KW-0285">Flavoprotein</keyword>